<dbReference type="InterPro" id="IPR016173">
    <property type="entry name" value="D-lactate_DH_C-sub2"/>
</dbReference>
<comment type="caution">
    <text evidence="13">The sequence shown here is derived from an EMBL/GenBank/DDBJ whole genome shotgun (WGS) entry which is preliminary data.</text>
</comment>
<reference evidence="13 14" key="1">
    <citation type="submission" date="2019-07" db="EMBL/GenBank/DDBJ databases">
        <title>Whole genome shotgun sequence of Gluconobacter wancherniae NBRC 103581.</title>
        <authorList>
            <person name="Hosoyama A."/>
            <person name="Uohara A."/>
            <person name="Ohji S."/>
            <person name="Ichikawa N."/>
        </authorList>
    </citation>
    <scope>NUCLEOTIDE SEQUENCE [LARGE SCALE GENOMIC DNA]</scope>
    <source>
        <strain evidence="13 14">NBRC 103581</strain>
    </source>
</reference>
<protein>
    <recommendedName>
        <fullName evidence="9">Quinone-dependent D-lactate dehydrogenase</fullName>
        <ecNumber evidence="9">1.1.5.12</ecNumber>
    </recommendedName>
    <alternativeName>
        <fullName evidence="9">D-lactate dehydrogenase</fullName>
        <shortName evidence="9">D-LDH</shortName>
    </alternativeName>
</protein>
<dbReference type="PROSITE" id="PS51387">
    <property type="entry name" value="FAD_PCMH"/>
    <property type="match status" value="1"/>
</dbReference>
<keyword evidence="3 9" id="KW-0997">Cell inner membrane</keyword>
<feature type="binding site" evidence="9 11">
    <location>
        <begin position="83"/>
        <end position="87"/>
    </location>
    <ligand>
        <name>FAD</name>
        <dbReference type="ChEBI" id="CHEBI:57692"/>
    </ligand>
</feature>
<dbReference type="GO" id="GO:0022904">
    <property type="term" value="P:respiratory electron transport chain"/>
    <property type="evidence" value="ECO:0007669"/>
    <property type="project" value="InterPro"/>
</dbReference>
<dbReference type="PANTHER" id="PTHR43716:SF1">
    <property type="entry name" value="D-2-HYDROXYGLUTARATE DEHYDROGENASE, MITOCHONDRIAL"/>
    <property type="match status" value="1"/>
</dbReference>
<dbReference type="EMBL" id="BJUZ01000002">
    <property type="protein sequence ID" value="GEK93785.1"/>
    <property type="molecule type" value="Genomic_DNA"/>
</dbReference>
<dbReference type="GO" id="GO:0031234">
    <property type="term" value="C:extrinsic component of cytoplasmic side of plasma membrane"/>
    <property type="evidence" value="ECO:0007669"/>
    <property type="project" value="UniProtKB-UniRule"/>
</dbReference>
<evidence type="ECO:0000259" key="12">
    <source>
        <dbReference type="PROSITE" id="PS51387"/>
    </source>
</evidence>
<keyword evidence="2 9" id="KW-1003">Cell membrane</keyword>
<dbReference type="Gene3D" id="3.30.465.10">
    <property type="match status" value="1"/>
</dbReference>
<feature type="binding site" evidence="9 11">
    <location>
        <position position="269"/>
    </location>
    <ligand>
        <name>FAD</name>
        <dbReference type="ChEBI" id="CHEBI:57692"/>
    </ligand>
</feature>
<evidence type="ECO:0000256" key="2">
    <source>
        <dbReference type="ARBA" id="ARBA00022475"/>
    </source>
</evidence>
<evidence type="ECO:0000256" key="9">
    <source>
        <dbReference type="HAMAP-Rule" id="MF_02092"/>
    </source>
</evidence>
<dbReference type="EC" id="1.1.5.12" evidence="9"/>
<evidence type="ECO:0000256" key="3">
    <source>
        <dbReference type="ARBA" id="ARBA00022519"/>
    </source>
</evidence>
<dbReference type="PANTHER" id="PTHR43716">
    <property type="entry name" value="D-2-HYDROXYGLUTARATE DEHYDROGENASE, MITOCHONDRIAL"/>
    <property type="match status" value="1"/>
</dbReference>
<evidence type="ECO:0000256" key="8">
    <source>
        <dbReference type="ARBA" id="ARBA00023136"/>
    </source>
</evidence>
<keyword evidence="5 9" id="KW-0874">Quinone</keyword>
<evidence type="ECO:0000256" key="7">
    <source>
        <dbReference type="ARBA" id="ARBA00023002"/>
    </source>
</evidence>
<comment type="function">
    <text evidence="9 10">Catalyzes the oxidation of D-lactate to pyruvate.</text>
</comment>
<dbReference type="InterPro" id="IPR051264">
    <property type="entry name" value="FAD-oxidored/transferase_4"/>
</dbReference>
<dbReference type="InterPro" id="IPR015409">
    <property type="entry name" value="Lactate_DH_C"/>
</dbReference>
<dbReference type="SUPFAM" id="SSF56176">
    <property type="entry name" value="FAD-binding/transporter-associated domain-like"/>
    <property type="match status" value="1"/>
</dbReference>
<evidence type="ECO:0000313" key="14">
    <source>
        <dbReference type="Proteomes" id="UP000321230"/>
    </source>
</evidence>
<dbReference type="PIRSF" id="PIRSF000101">
    <property type="entry name" value="D-lactate_dh"/>
    <property type="match status" value="1"/>
</dbReference>
<keyword evidence="14" id="KW-1185">Reference proteome</keyword>
<dbReference type="InterPro" id="IPR012256">
    <property type="entry name" value="D_lactate_DH"/>
</dbReference>
<evidence type="ECO:0000313" key="13">
    <source>
        <dbReference type="EMBL" id="GEK93785.1"/>
    </source>
</evidence>
<keyword evidence="7 9" id="KW-0560">Oxidoreductase</keyword>
<dbReference type="InterPro" id="IPR016167">
    <property type="entry name" value="FAD-bd_PCMH_sub1"/>
</dbReference>
<dbReference type="Pfam" id="PF09330">
    <property type="entry name" value="Lact-deh-memb"/>
    <property type="match status" value="1"/>
</dbReference>
<dbReference type="GO" id="GO:0048038">
    <property type="term" value="F:quinone binding"/>
    <property type="evidence" value="ECO:0007669"/>
    <property type="project" value="UniProtKB-KW"/>
</dbReference>
<dbReference type="InterPro" id="IPR006094">
    <property type="entry name" value="Oxid_FAD_bind_N"/>
</dbReference>
<accession>A0A511B004</accession>
<dbReference type="FunFam" id="3.30.43.10:FF:000005">
    <property type="entry name" value="Quinone-dependent D-lactate dehydrogenase"/>
    <property type="match status" value="1"/>
</dbReference>
<evidence type="ECO:0000256" key="1">
    <source>
        <dbReference type="ARBA" id="ARBA00001974"/>
    </source>
</evidence>
<keyword evidence="4 9" id="KW-0285">Flavoprotein</keyword>
<dbReference type="InterPro" id="IPR016172">
    <property type="entry name" value="D-lactate_DH_C-sub1"/>
</dbReference>
<dbReference type="Pfam" id="PF01565">
    <property type="entry name" value="FAD_binding_4"/>
    <property type="match status" value="1"/>
</dbReference>
<dbReference type="GO" id="GO:0006089">
    <property type="term" value="P:lactate metabolic process"/>
    <property type="evidence" value="ECO:0007669"/>
    <property type="project" value="UniProtKB-UniRule"/>
</dbReference>
<dbReference type="SUPFAM" id="SSF55103">
    <property type="entry name" value="FAD-linked oxidases, C-terminal domain"/>
    <property type="match status" value="1"/>
</dbReference>
<keyword evidence="8 9" id="KW-0472">Membrane</keyword>
<dbReference type="InterPro" id="IPR036318">
    <property type="entry name" value="FAD-bd_PCMH-like_sf"/>
</dbReference>
<name>A0A511B004_9PROT</name>
<gene>
    <name evidence="9 13" type="primary">dld</name>
    <name evidence="13" type="ORF">GWA01_15550</name>
</gene>
<sequence length="579" mass="64570">MTASTNTTSRTAGSTDNAFIHRLQQAVGRKYVLTKASATYRFRRGYRFGMGDVLAVVRPGSLIELWRVAQACVDAGKIVIMQAANTGLTGGSTPDGNDYDREIVLISTQRMATVHLIGEGKQVVCLPGATLHELEERLGKIGREPHSVIGSSCIGASVLGGVSNNSGGALVQRGPAFTEMALFGQVGPDGQLRLVNHLGIHFTGTPEEILADVEAGRIPEAAIDWHAGRGHDDGYATHVRDVDAATPARFNADPHRWHEAAGCAGKLVVFAVRLDTFPANKNPSVFYIGTNDTYELEDLRRHILTRFDELPIAGEYIHRDAFNIAETYGKDTFAIIRMMGTRFLPMFFGWKSRIDITMQRLPLLPSNLSDVLLQFISRFLPKQLPNRMCDYRDRFEHHLMMKVSAEMAAPVREWLEVFFAKSGGDWFECTPDEGKRAFLHRFAAAGAAIRYRAVHPQEAQDIVALDVALRRNDREWFETLPPEIEEKIIVKLYYGHFFCHVMHQDYVVRKGHDAMAVEHSMLPGLDARGARYPAEHNVGHLYDAPEEMLAHYRSLDPCNCFNPGIGKATKKRNWVAESV</sequence>
<feature type="binding site" evidence="9 11">
    <location>
        <position position="157"/>
    </location>
    <ligand>
        <name>FAD</name>
        <dbReference type="ChEBI" id="CHEBI:57692"/>
    </ligand>
</feature>
<evidence type="ECO:0000256" key="11">
    <source>
        <dbReference type="PIRSR" id="PIRSR000101-1"/>
    </source>
</evidence>
<feature type="binding site" evidence="9 11">
    <location>
        <position position="150"/>
    </location>
    <ligand>
        <name>FAD</name>
        <dbReference type="ChEBI" id="CHEBI:57692"/>
    </ligand>
</feature>
<feature type="domain" description="FAD-binding PCMH-type" evidence="12">
    <location>
        <begin position="49"/>
        <end position="223"/>
    </location>
</feature>
<dbReference type="GO" id="GO:0071949">
    <property type="term" value="F:FAD binding"/>
    <property type="evidence" value="ECO:0007669"/>
    <property type="project" value="InterPro"/>
</dbReference>
<keyword evidence="6 9" id="KW-0274">FAD</keyword>
<proteinExistence type="inferred from homology"/>
<dbReference type="Gene3D" id="3.30.1370.20">
    <property type="entry name" value="D-lactate dehydrogenase, cap domain, subdomain 2"/>
    <property type="match status" value="1"/>
</dbReference>
<organism evidence="13 14">
    <name type="scientific">Gluconobacter wancherniae NBRC 103581</name>
    <dbReference type="NCBI Taxonomy" id="656744"/>
    <lineage>
        <taxon>Bacteria</taxon>
        <taxon>Pseudomonadati</taxon>
        <taxon>Pseudomonadota</taxon>
        <taxon>Alphaproteobacteria</taxon>
        <taxon>Acetobacterales</taxon>
        <taxon>Acetobacteraceae</taxon>
        <taxon>Gluconobacter</taxon>
    </lineage>
</organism>
<evidence type="ECO:0000256" key="4">
    <source>
        <dbReference type="ARBA" id="ARBA00022630"/>
    </source>
</evidence>
<feature type="binding site" evidence="11">
    <location>
        <position position="264"/>
    </location>
    <ligand>
        <name>FAD</name>
        <dbReference type="ChEBI" id="CHEBI:57692"/>
    </ligand>
</feature>
<dbReference type="InterPro" id="IPR016166">
    <property type="entry name" value="FAD-bd_PCMH"/>
</dbReference>
<comment type="subcellular location">
    <subcellularLocation>
        <location evidence="9">Cell inner membrane</location>
        <topology evidence="9">Peripheral membrane protein</topology>
        <orientation evidence="9">Cytoplasmic side</orientation>
    </subcellularLocation>
</comment>
<dbReference type="InterPro" id="IPR016164">
    <property type="entry name" value="FAD-linked_Oxase-like_C"/>
</dbReference>
<comment type="catalytic activity">
    <reaction evidence="9 10">
        <text>(R)-lactate + a quinone = a quinol + pyruvate</text>
        <dbReference type="Rhea" id="RHEA:51468"/>
        <dbReference type="ChEBI" id="CHEBI:15361"/>
        <dbReference type="ChEBI" id="CHEBI:16004"/>
        <dbReference type="ChEBI" id="CHEBI:24646"/>
        <dbReference type="ChEBI" id="CHEBI:132124"/>
        <dbReference type="EC" id="1.1.5.12"/>
    </reaction>
</comment>
<evidence type="ECO:0000256" key="6">
    <source>
        <dbReference type="ARBA" id="ARBA00022827"/>
    </source>
</evidence>
<dbReference type="AlphaFoldDB" id="A0A511B004"/>
<comment type="similarity">
    <text evidence="9">Belongs to the quinone-dependent D-lactate dehydrogenase family.</text>
</comment>
<dbReference type="Proteomes" id="UP000321230">
    <property type="component" value="Unassembled WGS sequence"/>
</dbReference>
<dbReference type="InterPro" id="IPR016169">
    <property type="entry name" value="FAD-bd_PCMH_sub2"/>
</dbReference>
<evidence type="ECO:0000256" key="5">
    <source>
        <dbReference type="ARBA" id="ARBA00022719"/>
    </source>
</evidence>
<dbReference type="GO" id="GO:0102029">
    <property type="term" value="F:D-lactate dehydrogenase (quinone) activity"/>
    <property type="evidence" value="ECO:0007669"/>
    <property type="project" value="UniProtKB-EC"/>
</dbReference>
<dbReference type="GO" id="GO:0055085">
    <property type="term" value="P:transmembrane transport"/>
    <property type="evidence" value="ECO:0007669"/>
    <property type="project" value="InterPro"/>
</dbReference>
<dbReference type="RefSeq" id="WP_146795949.1">
    <property type="nucleotide sequence ID" value="NZ_BARC01000003.1"/>
</dbReference>
<dbReference type="OrthoDB" id="9772552at2"/>
<dbReference type="HAMAP" id="MF_02092">
    <property type="entry name" value="DLDH_Dld"/>
    <property type="match status" value="1"/>
</dbReference>
<feature type="binding site" evidence="9 11">
    <location>
        <position position="167"/>
    </location>
    <ligand>
        <name>FAD</name>
        <dbReference type="ChEBI" id="CHEBI:57692"/>
    </ligand>
</feature>
<dbReference type="Gene3D" id="3.30.70.610">
    <property type="entry name" value="D-lactate dehydrogenase, cap domain, subdomain 1"/>
    <property type="match status" value="2"/>
</dbReference>
<feature type="binding site" evidence="9 11">
    <location>
        <begin position="91"/>
        <end position="92"/>
    </location>
    <ligand>
        <name>FAD</name>
        <dbReference type="ChEBI" id="CHEBI:57692"/>
    </ligand>
</feature>
<dbReference type="Gene3D" id="3.30.43.10">
    <property type="entry name" value="Uridine Diphospho-n-acetylenolpyruvylglucosamine Reductase, domain 2"/>
    <property type="match status" value="1"/>
</dbReference>
<dbReference type="NCBIfam" id="NF008387">
    <property type="entry name" value="PRK11183.1"/>
    <property type="match status" value="1"/>
</dbReference>
<evidence type="ECO:0000256" key="10">
    <source>
        <dbReference type="PIRNR" id="PIRNR000101"/>
    </source>
</evidence>
<comment type="cofactor">
    <cofactor evidence="1 9 10 11">
        <name>FAD</name>
        <dbReference type="ChEBI" id="CHEBI:57692"/>
    </cofactor>
</comment>
<dbReference type="GO" id="GO:0004458">
    <property type="term" value="F:D-lactate dehydrogenase (cytochrome) activity"/>
    <property type="evidence" value="ECO:0007669"/>
    <property type="project" value="UniProtKB-UniRule"/>
</dbReference>